<keyword evidence="7 12" id="KW-1133">Transmembrane helix</keyword>
<dbReference type="NCBIfam" id="TIGR00546">
    <property type="entry name" value="lnt"/>
    <property type="match status" value="1"/>
</dbReference>
<dbReference type="PROSITE" id="PS50263">
    <property type="entry name" value="CN_HYDROLASE"/>
    <property type="match status" value="1"/>
</dbReference>
<keyword evidence="4" id="KW-0997">Cell inner membrane</keyword>
<evidence type="ECO:0000256" key="8">
    <source>
        <dbReference type="ARBA" id="ARBA00023136"/>
    </source>
</evidence>
<feature type="domain" description="CN hydrolase" evidence="13">
    <location>
        <begin position="227"/>
        <end position="476"/>
    </location>
</feature>
<dbReference type="InterPro" id="IPR036526">
    <property type="entry name" value="C-N_Hydrolase_sf"/>
</dbReference>
<dbReference type="RefSeq" id="WP_039291172.1">
    <property type="nucleotide sequence ID" value="NZ_CP009458.1"/>
</dbReference>
<protein>
    <recommendedName>
        <fullName evidence="11 12">Apolipoprotein N-acyltransferase</fullName>
        <shortName evidence="12">ALP N-acyltransferase</shortName>
        <ecNumber evidence="11 12">2.3.1.269</ecNumber>
    </recommendedName>
</protein>
<dbReference type="EC" id="2.3.1.269" evidence="11 12"/>
<feature type="transmembrane region" description="Helical" evidence="12">
    <location>
        <begin position="57"/>
        <end position="79"/>
    </location>
</feature>
<dbReference type="FunFam" id="3.60.110.10:FF:000015">
    <property type="entry name" value="Apolipoprotein N-acyltransferase"/>
    <property type="match status" value="1"/>
</dbReference>
<evidence type="ECO:0000256" key="7">
    <source>
        <dbReference type="ARBA" id="ARBA00022989"/>
    </source>
</evidence>
<feature type="transmembrane region" description="Helical" evidence="12">
    <location>
        <begin position="486"/>
        <end position="507"/>
    </location>
</feature>
<feature type="transmembrane region" description="Helical" evidence="12">
    <location>
        <begin position="162"/>
        <end position="185"/>
    </location>
</feature>
<dbReference type="Gene3D" id="3.60.110.10">
    <property type="entry name" value="Carbon-nitrogen hydrolase"/>
    <property type="match status" value="1"/>
</dbReference>
<dbReference type="InterPro" id="IPR004563">
    <property type="entry name" value="Apolipo_AcylTrfase"/>
</dbReference>
<dbReference type="Pfam" id="PF20154">
    <property type="entry name" value="LNT_N"/>
    <property type="match status" value="1"/>
</dbReference>
<dbReference type="KEGG" id="cem:LH23_11455"/>
<dbReference type="Pfam" id="PF00795">
    <property type="entry name" value="CN_hydrolase"/>
    <property type="match status" value="1"/>
</dbReference>
<evidence type="ECO:0000256" key="12">
    <source>
        <dbReference type="HAMAP-Rule" id="MF_01148"/>
    </source>
</evidence>
<feature type="transmembrane region" description="Helical" evidence="12">
    <location>
        <begin position="192"/>
        <end position="208"/>
    </location>
</feature>
<keyword evidence="3 12" id="KW-1003">Cell membrane</keyword>
<dbReference type="Proteomes" id="UP000029516">
    <property type="component" value="Chromosome"/>
</dbReference>
<dbReference type="GO" id="GO:0005886">
    <property type="term" value="C:plasma membrane"/>
    <property type="evidence" value="ECO:0007669"/>
    <property type="project" value="UniProtKB-SubCell"/>
</dbReference>
<comment type="catalytic activity">
    <reaction evidence="10 12">
        <text>N-terminal S-1,2-diacyl-sn-glyceryl-L-cysteinyl-[lipoprotein] + a glycerophospholipid = N-acyl-S-1,2-diacyl-sn-glyceryl-L-cysteinyl-[lipoprotein] + a 2-acyl-sn-glycero-3-phospholipid + H(+)</text>
        <dbReference type="Rhea" id="RHEA:48228"/>
        <dbReference type="Rhea" id="RHEA-COMP:14681"/>
        <dbReference type="Rhea" id="RHEA-COMP:14684"/>
        <dbReference type="ChEBI" id="CHEBI:15378"/>
        <dbReference type="ChEBI" id="CHEBI:136912"/>
        <dbReference type="ChEBI" id="CHEBI:140656"/>
        <dbReference type="ChEBI" id="CHEBI:140657"/>
        <dbReference type="ChEBI" id="CHEBI:140660"/>
        <dbReference type="EC" id="2.3.1.269"/>
    </reaction>
</comment>
<dbReference type="EMBL" id="CP009458">
    <property type="protein sequence ID" value="AIR61255.1"/>
    <property type="molecule type" value="Genomic_DNA"/>
</dbReference>
<dbReference type="PANTHER" id="PTHR38686:SF1">
    <property type="entry name" value="APOLIPOPROTEIN N-ACYLTRANSFERASE"/>
    <property type="match status" value="1"/>
</dbReference>
<dbReference type="GO" id="GO:0042158">
    <property type="term" value="P:lipoprotein biosynthetic process"/>
    <property type="evidence" value="ECO:0007669"/>
    <property type="project" value="UniProtKB-UniRule"/>
</dbReference>
<dbReference type="InterPro" id="IPR003010">
    <property type="entry name" value="C-N_Hydrolase"/>
</dbReference>
<evidence type="ECO:0000313" key="15">
    <source>
        <dbReference type="Proteomes" id="UP000029516"/>
    </source>
</evidence>
<dbReference type="PANTHER" id="PTHR38686">
    <property type="entry name" value="APOLIPOPROTEIN N-ACYLTRANSFERASE"/>
    <property type="match status" value="1"/>
</dbReference>
<dbReference type="GO" id="GO:0016410">
    <property type="term" value="F:N-acyltransferase activity"/>
    <property type="evidence" value="ECO:0007669"/>
    <property type="project" value="UniProtKB-UniRule"/>
</dbReference>
<comment type="function">
    <text evidence="12">Catalyzes the phospholipid dependent N-acylation of the N-terminal cysteine of apolipoprotein, the last step in lipoprotein maturation.</text>
</comment>
<keyword evidence="9 12" id="KW-0012">Acyltransferase</keyword>
<evidence type="ECO:0000259" key="13">
    <source>
        <dbReference type="PROSITE" id="PS50263"/>
    </source>
</evidence>
<organism evidence="14 15">
    <name type="scientific">Cedecea neteri</name>
    <dbReference type="NCBI Taxonomy" id="158822"/>
    <lineage>
        <taxon>Bacteria</taxon>
        <taxon>Pseudomonadati</taxon>
        <taxon>Pseudomonadota</taxon>
        <taxon>Gammaproteobacteria</taxon>
        <taxon>Enterobacterales</taxon>
        <taxon>Enterobacteriaceae</taxon>
        <taxon>Cedecea</taxon>
    </lineage>
</organism>
<evidence type="ECO:0000256" key="1">
    <source>
        <dbReference type="ARBA" id="ARBA00004429"/>
    </source>
</evidence>
<keyword evidence="5 12" id="KW-0808">Transferase</keyword>
<dbReference type="SUPFAM" id="SSF56317">
    <property type="entry name" value="Carbon-nitrogen hydrolase"/>
    <property type="match status" value="1"/>
</dbReference>
<gene>
    <name evidence="12 14" type="primary">lnt</name>
    <name evidence="14" type="ORF">LH23_11455</name>
</gene>
<evidence type="ECO:0000256" key="6">
    <source>
        <dbReference type="ARBA" id="ARBA00022692"/>
    </source>
</evidence>
<evidence type="ECO:0000256" key="10">
    <source>
        <dbReference type="ARBA" id="ARBA00051728"/>
    </source>
</evidence>
<evidence type="ECO:0000256" key="2">
    <source>
        <dbReference type="ARBA" id="ARBA00010065"/>
    </source>
</evidence>
<keyword evidence="6 12" id="KW-0812">Transmembrane</keyword>
<proteinExistence type="inferred from homology"/>
<evidence type="ECO:0000256" key="3">
    <source>
        <dbReference type="ARBA" id="ARBA00022475"/>
    </source>
</evidence>
<evidence type="ECO:0000313" key="14">
    <source>
        <dbReference type="EMBL" id="AIR61255.1"/>
    </source>
</evidence>
<keyword evidence="8 12" id="KW-0472">Membrane</keyword>
<name>A0AAN0VU38_9ENTR</name>
<reference evidence="14 15" key="1">
    <citation type="submission" date="2014-09" db="EMBL/GenBank/DDBJ databases">
        <authorList>
            <person name="Chan K.-G."/>
        </authorList>
    </citation>
    <scope>NUCLEOTIDE SEQUENCE [LARGE SCALE GENOMIC DNA]</scope>
    <source>
        <strain evidence="14 15">M006</strain>
    </source>
</reference>
<feature type="transmembrane region" description="Helical" evidence="12">
    <location>
        <begin position="91"/>
        <end position="112"/>
    </location>
</feature>
<dbReference type="InterPro" id="IPR045378">
    <property type="entry name" value="LNT_N"/>
</dbReference>
<dbReference type="HAMAP" id="MF_01148">
    <property type="entry name" value="Lnt"/>
    <property type="match status" value="1"/>
</dbReference>
<evidence type="ECO:0000256" key="11">
    <source>
        <dbReference type="ARBA" id="ARBA00067003"/>
    </source>
</evidence>
<comment type="subcellular location">
    <subcellularLocation>
        <location evidence="1">Cell inner membrane</location>
        <topology evidence="1">Multi-pass membrane protein</topology>
    </subcellularLocation>
    <subcellularLocation>
        <location evidence="12">Cell membrane</location>
        <topology evidence="12">Multi-pass membrane protein</topology>
    </subcellularLocation>
</comment>
<comment type="similarity">
    <text evidence="2 12">Belongs to the CN hydrolase family. Apolipoprotein N-acyltransferase subfamily.</text>
</comment>
<feature type="transmembrane region" description="Helical" evidence="12">
    <location>
        <begin position="12"/>
        <end position="28"/>
    </location>
</feature>
<evidence type="ECO:0000256" key="4">
    <source>
        <dbReference type="ARBA" id="ARBA00022519"/>
    </source>
</evidence>
<evidence type="ECO:0000256" key="9">
    <source>
        <dbReference type="ARBA" id="ARBA00023315"/>
    </source>
</evidence>
<accession>A0AAN0VU38</accession>
<sequence>MAIAQLLQRQRIRLLLALFFGACGTLAFSPYDFWPAAIVSLAGLQGLTLNRRPVQSAAIGFFWGLGLFGSGVNWVYVSIAQFGGMPGPVNVFLVVLLAAYLSLYTGLFAGILSKLWPKTTWWRVAIAAPVVWQITEFLRGWVLTGFPWLQFGYSQIDGPLKGIAPIFGVDTITFLLMIISGLLVYALQARKWVPAAVSAALLLLPWPLRSIQWFQPLPERSVDVAMVQGNIPQSLKWNESQLLDTLKIYLDKTEPEMGKAKLIIWPESAISDLEINQQQFLTMMDDLLRAKHSSLITGIVDARLNKQNRYDTYNTIITLGEGSPYSYTSSNRYNKNHLVPFGEFVPLESILRPLAPFFDLPMSSFSRGPYVQPQLLSNGVKLTAAICYEIILGEQVRDNFRPDTDFLLTISNDAWFGKSIGPWQHLQMARMRSLELGRPLLRSTNNGVTAVVNAEGDITNIIPQFTREVLEAKVTPTTGLTPYARFGFWPLWVITALFGFTALVMSLRNRNKK</sequence>
<dbReference type="CDD" id="cd07571">
    <property type="entry name" value="ALP_N-acyl_transferase"/>
    <property type="match status" value="1"/>
</dbReference>
<comment type="pathway">
    <text evidence="12">Protein modification; lipoprotein biosynthesis (N-acyl transfer).</text>
</comment>
<dbReference type="AlphaFoldDB" id="A0AAN0VU38"/>
<evidence type="ECO:0000256" key="5">
    <source>
        <dbReference type="ARBA" id="ARBA00022679"/>
    </source>
</evidence>